<dbReference type="InterPro" id="IPR000531">
    <property type="entry name" value="Beta-barrel_TonB"/>
</dbReference>
<dbReference type="Gene3D" id="2.170.130.10">
    <property type="entry name" value="TonB-dependent receptor, plug domain"/>
    <property type="match status" value="1"/>
</dbReference>
<evidence type="ECO:0000313" key="19">
    <source>
        <dbReference type="Proteomes" id="UP000241912"/>
    </source>
</evidence>
<comment type="subcellular location">
    <subcellularLocation>
        <location evidence="1 14">Cell outer membrane</location>
        <topology evidence="1 14">Multi-pass membrane protein</topology>
    </subcellularLocation>
</comment>
<evidence type="ECO:0000256" key="15">
    <source>
        <dbReference type="RuleBase" id="RU003357"/>
    </source>
</evidence>
<keyword evidence="12 18" id="KW-0675">Receptor</keyword>
<keyword evidence="7" id="KW-0732">Signal</keyword>
<dbReference type="SUPFAM" id="SSF56935">
    <property type="entry name" value="Porins"/>
    <property type="match status" value="1"/>
</dbReference>
<dbReference type="InterPro" id="IPR036942">
    <property type="entry name" value="Beta-barrel_TonB_sf"/>
</dbReference>
<dbReference type="Proteomes" id="UP000241912">
    <property type="component" value="Unassembled WGS sequence"/>
</dbReference>
<dbReference type="Pfam" id="PF00593">
    <property type="entry name" value="TonB_dep_Rec_b-barrel"/>
    <property type="match status" value="1"/>
</dbReference>
<evidence type="ECO:0000256" key="5">
    <source>
        <dbReference type="ARBA" id="ARBA00022496"/>
    </source>
</evidence>
<feature type="domain" description="TonB-dependent receptor plug" evidence="17">
    <location>
        <begin position="69"/>
        <end position="177"/>
    </location>
</feature>
<evidence type="ECO:0000256" key="8">
    <source>
        <dbReference type="ARBA" id="ARBA00023004"/>
    </source>
</evidence>
<evidence type="ECO:0000313" key="18">
    <source>
        <dbReference type="EMBL" id="PSJ18918.1"/>
    </source>
</evidence>
<evidence type="ECO:0000256" key="9">
    <source>
        <dbReference type="ARBA" id="ARBA00023065"/>
    </source>
</evidence>
<keyword evidence="5" id="KW-0410">Iron transport</keyword>
<keyword evidence="6 14" id="KW-0812">Transmembrane</keyword>
<dbReference type="PANTHER" id="PTHR32552">
    <property type="entry name" value="FERRICHROME IRON RECEPTOR-RELATED"/>
    <property type="match status" value="1"/>
</dbReference>
<evidence type="ECO:0000256" key="10">
    <source>
        <dbReference type="ARBA" id="ARBA00023077"/>
    </source>
</evidence>
<evidence type="ECO:0000256" key="1">
    <source>
        <dbReference type="ARBA" id="ARBA00004571"/>
    </source>
</evidence>
<dbReference type="InterPro" id="IPR012910">
    <property type="entry name" value="Plug_dom"/>
</dbReference>
<dbReference type="OrthoDB" id="9760620at2"/>
<evidence type="ECO:0000256" key="12">
    <source>
        <dbReference type="ARBA" id="ARBA00023170"/>
    </source>
</evidence>
<dbReference type="GO" id="GO:0009279">
    <property type="term" value="C:cell outer membrane"/>
    <property type="evidence" value="ECO:0007669"/>
    <property type="project" value="UniProtKB-SubCell"/>
</dbReference>
<name>A0A2P7NZP5_9PROT</name>
<evidence type="ECO:0000256" key="3">
    <source>
        <dbReference type="ARBA" id="ARBA00022448"/>
    </source>
</evidence>
<evidence type="ECO:0000256" key="4">
    <source>
        <dbReference type="ARBA" id="ARBA00022452"/>
    </source>
</evidence>
<keyword evidence="9" id="KW-0406">Ion transport</keyword>
<keyword evidence="3 14" id="KW-0813">Transport</keyword>
<dbReference type="InterPro" id="IPR037066">
    <property type="entry name" value="Plug_dom_sf"/>
</dbReference>
<keyword evidence="11 14" id="KW-0472">Membrane</keyword>
<evidence type="ECO:0000256" key="2">
    <source>
        <dbReference type="ARBA" id="ARBA00009810"/>
    </source>
</evidence>
<comment type="similarity">
    <text evidence="2 14 15">Belongs to the TonB-dependent receptor family.</text>
</comment>
<protein>
    <submittedName>
        <fullName evidence="18">TonB-dependent receptor</fullName>
    </submittedName>
</protein>
<dbReference type="GO" id="GO:0015344">
    <property type="term" value="F:siderophore uptake transmembrane transporter activity"/>
    <property type="evidence" value="ECO:0007669"/>
    <property type="project" value="TreeGrafter"/>
</dbReference>
<accession>A0A2P7NZP5</accession>
<reference evidence="18 19" key="1">
    <citation type="submission" date="2018-03" db="EMBL/GenBank/DDBJ databases">
        <title>Draft genome of Nitrosomonas supralitoralis APG5.</title>
        <authorList>
            <person name="Urakawa H."/>
            <person name="Lopez J.V."/>
        </authorList>
    </citation>
    <scope>NUCLEOTIDE SEQUENCE [LARGE SCALE GENOMIC DNA]</scope>
    <source>
        <strain evidence="18 19">APG5</strain>
    </source>
</reference>
<evidence type="ECO:0000256" key="13">
    <source>
        <dbReference type="ARBA" id="ARBA00023237"/>
    </source>
</evidence>
<evidence type="ECO:0000256" key="7">
    <source>
        <dbReference type="ARBA" id="ARBA00022729"/>
    </source>
</evidence>
<comment type="caution">
    <text evidence="18">The sequence shown here is derived from an EMBL/GenBank/DDBJ whole genome shotgun (WGS) entry which is preliminary data.</text>
</comment>
<dbReference type="InterPro" id="IPR039426">
    <property type="entry name" value="TonB-dep_rcpt-like"/>
</dbReference>
<evidence type="ECO:0000259" key="16">
    <source>
        <dbReference type="Pfam" id="PF00593"/>
    </source>
</evidence>
<dbReference type="EMBL" id="PXXU01000001">
    <property type="protein sequence ID" value="PSJ18918.1"/>
    <property type="molecule type" value="Genomic_DNA"/>
</dbReference>
<dbReference type="PANTHER" id="PTHR32552:SF68">
    <property type="entry name" value="FERRICHROME OUTER MEMBRANE TRANSPORTER_PHAGE RECEPTOR"/>
    <property type="match status" value="1"/>
</dbReference>
<keyword evidence="4 14" id="KW-1134">Transmembrane beta strand</keyword>
<proteinExistence type="inferred from homology"/>
<organism evidence="18 19">
    <name type="scientific">Nitrosomonas supralitoralis</name>
    <dbReference type="NCBI Taxonomy" id="2116706"/>
    <lineage>
        <taxon>Bacteria</taxon>
        <taxon>Pseudomonadati</taxon>
        <taxon>Pseudomonadota</taxon>
        <taxon>Betaproteobacteria</taxon>
        <taxon>Nitrosomonadales</taxon>
        <taxon>Nitrosomonadaceae</taxon>
        <taxon>Nitrosomonas</taxon>
    </lineage>
</organism>
<evidence type="ECO:0000256" key="14">
    <source>
        <dbReference type="PROSITE-ProRule" id="PRU01360"/>
    </source>
</evidence>
<dbReference type="PROSITE" id="PS52016">
    <property type="entry name" value="TONB_DEPENDENT_REC_3"/>
    <property type="match status" value="1"/>
</dbReference>
<keyword evidence="8" id="KW-0408">Iron</keyword>
<keyword evidence="19" id="KW-1185">Reference proteome</keyword>
<sequence length="708" mass="79749">MLIITVLITHFFCLGFFSRTRFLPDFRAALPVLLLLTTPGWAQNHQTTQSVILDPINISATRSERSPAQIPNSITQIRRDPQQNFQPGATLDEFARGTPGVFFQNQFNFTQDLRIAIRGFGARSPFGVRGIQMRVDGIPQTLPDGQTQLDSIDPSLIERMDIVRGPSAALYGNASGGLIDITTREAPADKFVVMPRQVFGQYGYLKSELFMGGRSGNFGYSLYGSHLQQDGWRNHSAMQNTFSQVKLNFQTSTHSDLMLVLRELYSPLAKDPGALTSAEVQTNPRQASTRNVQYNAGEEIRQEEVGIRFRQRLSAGKEFTVTAHMLHRDFQSRQPFFDGGQVQFDRLVGGLMMQFVNDHELFNRPNRFLIGVDYGIQNDDRQRFNNNFGVRSALNLSQIERVQSIGPFVRNEWNIADKLDLVLGGRWDWLQYQVKDQFKIDGNESGSRTVSQGSGSAGLVYHLNDQQQLYAHVTSVFEAPTTTELLNNPAGRGGFNPNLNAQTSLSNEAGFRGNTAGFQYDTALFFIRTWDEITPFELTSSPGRAFFRNAGQSRRVGVESRLATPEWKGLRGEISYTFSDFAFDKYVVNDINLKGNVFPGIPTHRWEGLLRYSHPFGFFGQLHVHRVGEFYVNDFNTATNPAYNLGQLLFGWELKRNGFDGSLFLGVNNLFDAQYNANTRVNAALGRYYEPGPPLNLFGGIRMRVVVF</sequence>
<evidence type="ECO:0000256" key="11">
    <source>
        <dbReference type="ARBA" id="ARBA00023136"/>
    </source>
</evidence>
<evidence type="ECO:0000256" key="6">
    <source>
        <dbReference type="ARBA" id="ARBA00022692"/>
    </source>
</evidence>
<dbReference type="Pfam" id="PF07715">
    <property type="entry name" value="Plug"/>
    <property type="match status" value="1"/>
</dbReference>
<gene>
    <name evidence="18" type="ORF">C7H79_00325</name>
</gene>
<dbReference type="Gene3D" id="2.40.170.20">
    <property type="entry name" value="TonB-dependent receptor, beta-barrel domain"/>
    <property type="match status" value="1"/>
</dbReference>
<keyword evidence="13 14" id="KW-0998">Cell outer membrane</keyword>
<feature type="domain" description="TonB-dependent receptor-like beta-barrel" evidence="16">
    <location>
        <begin position="282"/>
        <end position="670"/>
    </location>
</feature>
<keyword evidence="10 15" id="KW-0798">TonB box</keyword>
<evidence type="ECO:0000259" key="17">
    <source>
        <dbReference type="Pfam" id="PF07715"/>
    </source>
</evidence>
<dbReference type="AlphaFoldDB" id="A0A2P7NZP5"/>